<keyword evidence="2" id="KW-1185">Reference proteome</keyword>
<protein>
    <submittedName>
        <fullName evidence="1">Uncharacterized protein</fullName>
    </submittedName>
</protein>
<evidence type="ECO:0000313" key="1">
    <source>
        <dbReference type="EMBL" id="GAA6169382.1"/>
    </source>
</evidence>
<name>A0ABQ0ACV8_9GAMM</name>
<comment type="caution">
    <text evidence="1">The sequence shown here is derived from an EMBL/GenBank/DDBJ whole genome shotgun (WGS) entry which is preliminary data.</text>
</comment>
<organism evidence="1 2">
    <name type="scientific">Sessilibacter corallicola</name>
    <dbReference type="NCBI Taxonomy" id="2904075"/>
    <lineage>
        <taxon>Bacteria</taxon>
        <taxon>Pseudomonadati</taxon>
        <taxon>Pseudomonadota</taxon>
        <taxon>Gammaproteobacteria</taxon>
        <taxon>Cellvibrionales</taxon>
        <taxon>Cellvibrionaceae</taxon>
        <taxon>Sessilibacter</taxon>
    </lineage>
</organism>
<accession>A0ABQ0ACV8</accession>
<proteinExistence type="predicted"/>
<dbReference type="Proteomes" id="UP001465153">
    <property type="component" value="Unassembled WGS sequence"/>
</dbReference>
<dbReference type="EMBL" id="BAABWN010000011">
    <property type="protein sequence ID" value="GAA6169382.1"/>
    <property type="molecule type" value="Genomic_DNA"/>
</dbReference>
<gene>
    <name evidence="1" type="ORF">NBRC116591_31930</name>
</gene>
<evidence type="ECO:0000313" key="2">
    <source>
        <dbReference type="Proteomes" id="UP001465153"/>
    </source>
</evidence>
<sequence length="66" mass="7954">MVSLPLQFDKAFAESWSLEEVVERWLQLYKGDKLIHKYESFGWKYLLKLSNITPFNILLLNNHKNR</sequence>
<reference evidence="1 2" key="1">
    <citation type="submission" date="2024-04" db="EMBL/GenBank/DDBJ databases">
        <title>Draft genome sequence of Sessilibacter corallicola NBRC 116591.</title>
        <authorList>
            <person name="Miyakawa T."/>
            <person name="Kusuya Y."/>
            <person name="Miura T."/>
        </authorList>
    </citation>
    <scope>NUCLEOTIDE SEQUENCE [LARGE SCALE GENOMIC DNA]</scope>
    <source>
        <strain evidence="1 2">KU-00831-HH</strain>
    </source>
</reference>